<sequence>MARQYDLVIVGGGWAGAVVAEEACRSGLRTLVLEKGETAGLIGSNVFYRPRASSIPSKRLPDPVQETFTLRHDSRSQSFPMRSLGAFLAGRGLGGAGLLWGGISARFHPHGFRSKSAYRVLLERPWAKDFDYSDWPIGYDDIEADYGWAEALLGVATTDGLPSERYPRSRPLPGKPIGMGRKAALLAEAASAIGLNVTEMPAAVSFEPYTNPLGITRGLNGRYGYSLATPLNTLWPAAAATGNLDVQTGHVHRILHQSGRATGVVYSDETGERRTVSSQFVALCGWTLNNVRLLLLSGIGTPYSPESGGRVGRFYANHIGASAQGFLPAPVREASSTNAAGWANSDFDPGDLSADHVGGARIHVPGLTNLWRESPTVPGDAPQWGAGWQEAIKAHAGRAANVGMLGEVVPHRHRYLDLDTTYRDAWGDPLLRLNFDWLDNDRRMVRKVGAKLDAILRQAGASVSKSGTELPDRYDTVHYTNSHATGGAVMGEDPATSVVDPDLQSWDARGLWVVGASAFPTSPAPNPTLTVIALARRAARALVRQSVGARMSETV</sequence>
<dbReference type="Pfam" id="PF00732">
    <property type="entry name" value="GMC_oxred_N"/>
    <property type="match status" value="1"/>
</dbReference>
<evidence type="ECO:0000256" key="3">
    <source>
        <dbReference type="ARBA" id="ARBA00022630"/>
    </source>
</evidence>
<organism evidence="8 9">
    <name type="scientific">Mycoplana azooxidifex</name>
    <dbReference type="NCBI Taxonomy" id="1636188"/>
    <lineage>
        <taxon>Bacteria</taxon>
        <taxon>Pseudomonadati</taxon>
        <taxon>Pseudomonadota</taxon>
        <taxon>Alphaproteobacteria</taxon>
        <taxon>Hyphomicrobiales</taxon>
        <taxon>Rhizobiaceae</taxon>
        <taxon>Mycoplana</taxon>
    </lineage>
</organism>
<name>A0A7W6D6H8_9HYPH</name>
<evidence type="ECO:0000256" key="2">
    <source>
        <dbReference type="ARBA" id="ARBA00010790"/>
    </source>
</evidence>
<dbReference type="PANTHER" id="PTHR42784:SF1">
    <property type="entry name" value="PYRANOSE 2-OXIDASE"/>
    <property type="match status" value="1"/>
</dbReference>
<dbReference type="Pfam" id="PF05199">
    <property type="entry name" value="GMC_oxred_C"/>
    <property type="match status" value="1"/>
</dbReference>
<dbReference type="Pfam" id="PF13450">
    <property type="entry name" value="NAD_binding_8"/>
    <property type="match status" value="1"/>
</dbReference>
<dbReference type="EC" id="1.1.99.3" evidence="8"/>
<dbReference type="EMBL" id="JACIEE010000005">
    <property type="protein sequence ID" value="MBB3977663.1"/>
    <property type="molecule type" value="Genomic_DNA"/>
</dbReference>
<accession>A0A7W6D6H8</accession>
<dbReference type="PANTHER" id="PTHR42784">
    <property type="entry name" value="PYRANOSE 2-OXIDASE"/>
    <property type="match status" value="1"/>
</dbReference>
<dbReference type="SUPFAM" id="SSF51905">
    <property type="entry name" value="FAD/NAD(P)-binding domain"/>
    <property type="match status" value="1"/>
</dbReference>
<dbReference type="RefSeq" id="WP_183805298.1">
    <property type="nucleotide sequence ID" value="NZ_JACIEE010000005.1"/>
</dbReference>
<evidence type="ECO:0000256" key="4">
    <source>
        <dbReference type="ARBA" id="ARBA00022827"/>
    </source>
</evidence>
<dbReference type="GO" id="GO:0050660">
    <property type="term" value="F:flavin adenine dinucleotide binding"/>
    <property type="evidence" value="ECO:0007669"/>
    <property type="project" value="InterPro"/>
</dbReference>
<comment type="similarity">
    <text evidence="2">Belongs to the GMC oxidoreductase family.</text>
</comment>
<evidence type="ECO:0000256" key="1">
    <source>
        <dbReference type="ARBA" id="ARBA00001974"/>
    </source>
</evidence>
<dbReference type="SUPFAM" id="SSF54373">
    <property type="entry name" value="FAD-linked reductases, C-terminal domain"/>
    <property type="match status" value="1"/>
</dbReference>
<evidence type="ECO:0000313" key="8">
    <source>
        <dbReference type="EMBL" id="MBB3977663.1"/>
    </source>
</evidence>
<keyword evidence="9" id="KW-1185">Reference proteome</keyword>
<dbReference type="InterPro" id="IPR051473">
    <property type="entry name" value="P2Ox-like"/>
</dbReference>
<protein>
    <submittedName>
        <fullName evidence="8">Gluconate 2-dehydrogenase alpha chain</fullName>
        <ecNumber evidence="8">1.1.99.3</ecNumber>
    </submittedName>
</protein>
<dbReference type="InterPro" id="IPR036188">
    <property type="entry name" value="FAD/NAD-bd_sf"/>
</dbReference>
<comment type="cofactor">
    <cofactor evidence="1">
        <name>FAD</name>
        <dbReference type="ChEBI" id="CHEBI:57692"/>
    </cofactor>
</comment>
<evidence type="ECO:0000259" key="6">
    <source>
        <dbReference type="Pfam" id="PF00732"/>
    </source>
</evidence>
<comment type="caution">
    <text evidence="8">The sequence shown here is derived from an EMBL/GenBank/DDBJ whole genome shotgun (WGS) entry which is preliminary data.</text>
</comment>
<dbReference type="GO" id="GO:0033717">
    <property type="term" value="F:gluconate 2-dehydrogenase (acceptor) activity"/>
    <property type="evidence" value="ECO:0007669"/>
    <property type="project" value="UniProtKB-EC"/>
</dbReference>
<keyword evidence="4" id="KW-0274">FAD</keyword>
<evidence type="ECO:0000256" key="5">
    <source>
        <dbReference type="ARBA" id="ARBA00023002"/>
    </source>
</evidence>
<dbReference type="AlphaFoldDB" id="A0A7W6D6H8"/>
<evidence type="ECO:0000313" key="9">
    <source>
        <dbReference type="Proteomes" id="UP000574761"/>
    </source>
</evidence>
<gene>
    <name evidence="8" type="ORF">GGQ64_002869</name>
</gene>
<feature type="domain" description="Glucose-methanol-choline oxidoreductase N-terminal" evidence="6">
    <location>
        <begin position="175"/>
        <end position="304"/>
    </location>
</feature>
<evidence type="ECO:0000259" key="7">
    <source>
        <dbReference type="Pfam" id="PF05199"/>
    </source>
</evidence>
<dbReference type="Proteomes" id="UP000574761">
    <property type="component" value="Unassembled WGS sequence"/>
</dbReference>
<reference evidence="8 9" key="1">
    <citation type="submission" date="2020-08" db="EMBL/GenBank/DDBJ databases">
        <title>Genomic Encyclopedia of Type Strains, Phase IV (KMG-IV): sequencing the most valuable type-strain genomes for metagenomic binning, comparative biology and taxonomic classification.</title>
        <authorList>
            <person name="Goeker M."/>
        </authorList>
    </citation>
    <scope>NUCLEOTIDE SEQUENCE [LARGE SCALE GENOMIC DNA]</scope>
    <source>
        <strain evidence="8 9">DSM 100211</strain>
    </source>
</reference>
<keyword evidence="3" id="KW-0285">Flavoprotein</keyword>
<dbReference type="InterPro" id="IPR000172">
    <property type="entry name" value="GMC_OxRdtase_N"/>
</dbReference>
<proteinExistence type="inferred from homology"/>
<dbReference type="InterPro" id="IPR007867">
    <property type="entry name" value="GMC_OxRtase_C"/>
</dbReference>
<keyword evidence="5 8" id="KW-0560">Oxidoreductase</keyword>
<feature type="domain" description="Glucose-methanol-choline oxidoreductase C-terminal" evidence="7">
    <location>
        <begin position="416"/>
        <end position="535"/>
    </location>
</feature>
<dbReference type="Gene3D" id="3.50.50.60">
    <property type="entry name" value="FAD/NAD(P)-binding domain"/>
    <property type="match status" value="2"/>
</dbReference>